<dbReference type="InterPro" id="IPR003746">
    <property type="entry name" value="DUF167"/>
</dbReference>
<dbReference type="SMART" id="SM01152">
    <property type="entry name" value="DUF167"/>
    <property type="match status" value="1"/>
</dbReference>
<sequence length="98" mass="10015">MTAASDGVRFAVRVRPGARRDEVGGTWEGPRGPALVVAVRARAVEGAANAAVVAALAAAFGARRGDVEIVTGARGRDKLVAVRGDPARLSARLAELLT</sequence>
<dbReference type="Proteomes" id="UP001499967">
    <property type="component" value="Unassembled WGS sequence"/>
</dbReference>
<dbReference type="HAMAP" id="MF_00634">
    <property type="entry name" value="UPF0235"/>
    <property type="match status" value="1"/>
</dbReference>
<comment type="similarity">
    <text evidence="1 2">Belongs to the UPF0235 family.</text>
</comment>
<dbReference type="InterPro" id="IPR036591">
    <property type="entry name" value="YggU-like_sf"/>
</dbReference>
<dbReference type="NCBIfam" id="TIGR00251">
    <property type="entry name" value="DUF167 family protein"/>
    <property type="match status" value="1"/>
</dbReference>
<evidence type="ECO:0000313" key="3">
    <source>
        <dbReference type="EMBL" id="GAA0901603.1"/>
    </source>
</evidence>
<dbReference type="PANTHER" id="PTHR13420:SF7">
    <property type="entry name" value="UPF0235 PROTEIN C15ORF40"/>
    <property type="match status" value="1"/>
</dbReference>
<accession>A0ABN1NC50</accession>
<gene>
    <name evidence="3" type="ORF">GCM10009559_68330</name>
</gene>
<reference evidence="3 4" key="1">
    <citation type="journal article" date="2019" name="Int. J. Syst. Evol. Microbiol.">
        <title>The Global Catalogue of Microorganisms (GCM) 10K type strain sequencing project: providing services to taxonomists for standard genome sequencing and annotation.</title>
        <authorList>
            <consortium name="The Broad Institute Genomics Platform"/>
            <consortium name="The Broad Institute Genome Sequencing Center for Infectious Disease"/>
            <person name="Wu L."/>
            <person name="Ma J."/>
        </authorList>
    </citation>
    <scope>NUCLEOTIDE SEQUENCE [LARGE SCALE GENOMIC DNA]</scope>
    <source>
        <strain evidence="3 4">JCM 11117</strain>
    </source>
</reference>
<comment type="caution">
    <text evidence="3">The sequence shown here is derived from an EMBL/GenBank/DDBJ whole genome shotgun (WGS) entry which is preliminary data.</text>
</comment>
<dbReference type="Gene3D" id="3.30.1200.10">
    <property type="entry name" value="YggU-like"/>
    <property type="match status" value="1"/>
</dbReference>
<organism evidence="3 4">
    <name type="scientific">Pseudonocardia zijingensis</name>
    <dbReference type="NCBI Taxonomy" id="153376"/>
    <lineage>
        <taxon>Bacteria</taxon>
        <taxon>Bacillati</taxon>
        <taxon>Actinomycetota</taxon>
        <taxon>Actinomycetes</taxon>
        <taxon>Pseudonocardiales</taxon>
        <taxon>Pseudonocardiaceae</taxon>
        <taxon>Pseudonocardia</taxon>
    </lineage>
</organism>
<name>A0ABN1NC50_9PSEU</name>
<dbReference type="PANTHER" id="PTHR13420">
    <property type="entry name" value="UPF0235 PROTEIN C15ORF40"/>
    <property type="match status" value="1"/>
</dbReference>
<dbReference type="Pfam" id="PF02594">
    <property type="entry name" value="DUF167"/>
    <property type="match status" value="1"/>
</dbReference>
<keyword evidence="4" id="KW-1185">Reference proteome</keyword>
<proteinExistence type="inferred from homology"/>
<protein>
    <recommendedName>
        <fullName evidence="2">UPF0235 protein GCM10009559_68330</fullName>
    </recommendedName>
</protein>
<dbReference type="EMBL" id="BAAAHP010000234">
    <property type="protein sequence ID" value="GAA0901603.1"/>
    <property type="molecule type" value="Genomic_DNA"/>
</dbReference>
<evidence type="ECO:0000313" key="4">
    <source>
        <dbReference type="Proteomes" id="UP001499967"/>
    </source>
</evidence>
<evidence type="ECO:0000256" key="2">
    <source>
        <dbReference type="HAMAP-Rule" id="MF_00634"/>
    </source>
</evidence>
<dbReference type="SUPFAM" id="SSF69786">
    <property type="entry name" value="YggU-like"/>
    <property type="match status" value="1"/>
</dbReference>
<evidence type="ECO:0000256" key="1">
    <source>
        <dbReference type="ARBA" id="ARBA00010364"/>
    </source>
</evidence>